<keyword evidence="5" id="KW-0735">Signal-anchor</keyword>
<dbReference type="PANTHER" id="PTHR12804">
    <property type="entry name" value="MICROSOMAL SIGNAL PEPTIDASE 23 KD SUBUNIT SPC22/23"/>
    <property type="match status" value="1"/>
</dbReference>
<dbReference type="GO" id="GO:0045047">
    <property type="term" value="P:protein targeting to ER"/>
    <property type="evidence" value="ECO:0007669"/>
    <property type="project" value="TreeGrafter"/>
</dbReference>
<keyword evidence="4" id="KW-0256">Endoplasmic reticulum</keyword>
<comment type="similarity">
    <text evidence="2">Belongs to the SPCS3 family.</text>
</comment>
<evidence type="ECO:0000256" key="2">
    <source>
        <dbReference type="ARBA" id="ARBA00009289"/>
    </source>
</evidence>
<keyword evidence="6" id="KW-1133">Transmembrane helix</keyword>
<evidence type="ECO:0000256" key="7">
    <source>
        <dbReference type="ARBA" id="ARBA00023136"/>
    </source>
</evidence>
<organism evidence="10 11">
    <name type="scientific">Thelohanellus kitauei</name>
    <name type="common">Myxosporean</name>
    <dbReference type="NCBI Taxonomy" id="669202"/>
    <lineage>
        <taxon>Eukaryota</taxon>
        <taxon>Metazoa</taxon>
        <taxon>Cnidaria</taxon>
        <taxon>Myxozoa</taxon>
        <taxon>Myxosporea</taxon>
        <taxon>Bivalvulida</taxon>
        <taxon>Platysporina</taxon>
        <taxon>Myxobolidae</taxon>
        <taxon>Thelohanellus</taxon>
    </lineage>
</organism>
<evidence type="ECO:0000256" key="1">
    <source>
        <dbReference type="ARBA" id="ARBA00004648"/>
    </source>
</evidence>
<comment type="function">
    <text evidence="9">Essential component of the signal peptidase complex (SPC) which catalyzes the cleavage of N-terminal signal sequences from nascent proteins as they are translocated into the lumen of the endoplasmic reticulum. Essential for the SPC catalytic activity, possibly by stabilizing and positioning the active center of the complex close to the lumenal surface.</text>
</comment>
<name>A0A0C2M8D4_THEKT</name>
<reference evidence="10 11" key="1">
    <citation type="journal article" date="2014" name="Genome Biol. Evol.">
        <title>The genome of the myxosporean Thelohanellus kitauei shows adaptations to nutrient acquisition within its fish host.</title>
        <authorList>
            <person name="Yang Y."/>
            <person name="Xiong J."/>
            <person name="Zhou Z."/>
            <person name="Huo F."/>
            <person name="Miao W."/>
            <person name="Ran C."/>
            <person name="Liu Y."/>
            <person name="Zhang J."/>
            <person name="Feng J."/>
            <person name="Wang M."/>
            <person name="Wang M."/>
            <person name="Wang L."/>
            <person name="Yao B."/>
        </authorList>
    </citation>
    <scope>NUCLEOTIDE SEQUENCE [LARGE SCALE GENOMIC DNA]</scope>
    <source>
        <strain evidence="10">Wuqing</strain>
    </source>
</reference>
<dbReference type="PANTHER" id="PTHR12804:SF0">
    <property type="entry name" value="SIGNAL PEPTIDASE COMPLEX SUBUNIT 3"/>
    <property type="match status" value="1"/>
</dbReference>
<evidence type="ECO:0000256" key="4">
    <source>
        <dbReference type="ARBA" id="ARBA00022824"/>
    </source>
</evidence>
<dbReference type="Proteomes" id="UP000031668">
    <property type="component" value="Unassembled WGS sequence"/>
</dbReference>
<proteinExistence type="inferred from homology"/>
<evidence type="ECO:0000313" key="10">
    <source>
        <dbReference type="EMBL" id="KII60584.1"/>
    </source>
</evidence>
<comment type="caution">
    <text evidence="10">The sequence shown here is derived from an EMBL/GenBank/DDBJ whole genome shotgun (WGS) entry which is preliminary data.</text>
</comment>
<evidence type="ECO:0000256" key="9">
    <source>
        <dbReference type="ARBA" id="ARBA00046080"/>
    </source>
</evidence>
<keyword evidence="11" id="KW-1185">Reference proteome</keyword>
<evidence type="ECO:0000256" key="5">
    <source>
        <dbReference type="ARBA" id="ARBA00022968"/>
    </source>
</evidence>
<accession>A0A0C2M8D4</accession>
<dbReference type="Pfam" id="PF04573">
    <property type="entry name" value="SPC22"/>
    <property type="match status" value="1"/>
</dbReference>
<evidence type="ECO:0000313" key="11">
    <source>
        <dbReference type="Proteomes" id="UP000031668"/>
    </source>
</evidence>
<keyword evidence="3" id="KW-0812">Transmembrane</keyword>
<dbReference type="OrthoDB" id="10261524at2759"/>
<gene>
    <name evidence="10" type="ORF">RF11_09470</name>
</gene>
<evidence type="ECO:0000256" key="8">
    <source>
        <dbReference type="ARBA" id="ARBA00029556"/>
    </source>
</evidence>
<dbReference type="AlphaFoldDB" id="A0A0C2M8D4"/>
<dbReference type="EMBL" id="JWZT01005561">
    <property type="protein sequence ID" value="KII60584.1"/>
    <property type="molecule type" value="Genomic_DNA"/>
</dbReference>
<keyword evidence="7" id="KW-0472">Membrane</keyword>
<sequence>MPRRQIRNPSISYSLIHGADFKFHLDIGTSYIDPDVSPVFHWNNKQVFLKLIAYYSTEAHPSNEFTVWDRIILRTHAQKLSLKNQPTKYTLEDHGTGLLNNTVKFKLHIEMIPYVGFMKVVVLHEQPAVKILDRFTGSEYVRL</sequence>
<dbReference type="GO" id="GO:0005787">
    <property type="term" value="C:signal peptidase complex"/>
    <property type="evidence" value="ECO:0007669"/>
    <property type="project" value="InterPro"/>
</dbReference>
<evidence type="ECO:0000256" key="3">
    <source>
        <dbReference type="ARBA" id="ARBA00022692"/>
    </source>
</evidence>
<protein>
    <recommendedName>
        <fullName evidence="8">Signal peptidase complex subunit 3</fullName>
    </recommendedName>
</protein>
<dbReference type="InterPro" id="IPR007653">
    <property type="entry name" value="SPC3"/>
</dbReference>
<comment type="subcellular location">
    <subcellularLocation>
        <location evidence="1">Endoplasmic reticulum membrane</location>
        <topology evidence="1">Single-pass type II membrane protein</topology>
    </subcellularLocation>
</comment>
<evidence type="ECO:0000256" key="6">
    <source>
        <dbReference type="ARBA" id="ARBA00022989"/>
    </source>
</evidence>
<dbReference type="GO" id="GO:0006465">
    <property type="term" value="P:signal peptide processing"/>
    <property type="evidence" value="ECO:0007669"/>
    <property type="project" value="InterPro"/>
</dbReference>